<accession>A0A9W6STI0</accession>
<proteinExistence type="predicted"/>
<dbReference type="GO" id="GO:0008967">
    <property type="term" value="F:phosphoglycolate phosphatase activity"/>
    <property type="evidence" value="ECO:0007669"/>
    <property type="project" value="TreeGrafter"/>
</dbReference>
<dbReference type="NCBIfam" id="TIGR01452">
    <property type="entry name" value="PGP_euk"/>
    <property type="match status" value="1"/>
</dbReference>
<feature type="active site" description="Proton donor" evidence="6">
    <location>
        <position position="26"/>
    </location>
</feature>
<evidence type="ECO:0000256" key="2">
    <source>
        <dbReference type="ARBA" id="ARBA00050247"/>
    </source>
</evidence>
<dbReference type="InterPro" id="IPR023214">
    <property type="entry name" value="HAD_sf"/>
</dbReference>
<keyword evidence="10" id="KW-1185">Reference proteome</keyword>
<dbReference type="Proteomes" id="UP001165120">
    <property type="component" value="Unassembled WGS sequence"/>
</dbReference>
<name>A0A9W6STI0_CANBO</name>
<dbReference type="PIRSF" id="PIRSF000915">
    <property type="entry name" value="PGP-type_phosphatase"/>
    <property type="match status" value="1"/>
</dbReference>
<organism evidence="9 10">
    <name type="scientific">Candida boidinii</name>
    <name type="common">Yeast</name>
    <dbReference type="NCBI Taxonomy" id="5477"/>
    <lineage>
        <taxon>Eukaryota</taxon>
        <taxon>Fungi</taxon>
        <taxon>Dikarya</taxon>
        <taxon>Ascomycota</taxon>
        <taxon>Saccharomycotina</taxon>
        <taxon>Pichiomycetes</taxon>
        <taxon>Pichiales</taxon>
        <taxon>Pichiaceae</taxon>
        <taxon>Ogataea</taxon>
        <taxon>Ogataea/Candida clade</taxon>
    </lineage>
</organism>
<dbReference type="InterPro" id="IPR006357">
    <property type="entry name" value="HAD-SF_hydro_IIA"/>
</dbReference>
<dbReference type="PANTHER" id="PTHR19288">
    <property type="entry name" value="4-NITROPHENYLPHOSPHATASE-RELATED"/>
    <property type="match status" value="1"/>
</dbReference>
<dbReference type="Pfam" id="PF13242">
    <property type="entry name" value="Hydrolase_like"/>
    <property type="match status" value="1"/>
</dbReference>
<dbReference type="GO" id="GO:0005737">
    <property type="term" value="C:cytoplasm"/>
    <property type="evidence" value="ECO:0007669"/>
    <property type="project" value="TreeGrafter"/>
</dbReference>
<comment type="catalytic activity">
    <reaction evidence="2 5">
        <text>4-nitrophenyl phosphate + H2O = 4-nitrophenol + phosphate + H(+)</text>
        <dbReference type="Rhea" id="RHEA:21664"/>
        <dbReference type="ChEBI" id="CHEBI:15377"/>
        <dbReference type="ChEBI" id="CHEBI:15378"/>
        <dbReference type="ChEBI" id="CHEBI:43474"/>
        <dbReference type="ChEBI" id="CHEBI:57917"/>
        <dbReference type="ChEBI" id="CHEBI:61146"/>
        <dbReference type="EC" id="3.1.3.41"/>
    </reaction>
</comment>
<dbReference type="NCBIfam" id="TIGR01460">
    <property type="entry name" value="HAD-SF-IIA"/>
    <property type="match status" value="1"/>
</dbReference>
<dbReference type="GO" id="GO:0046872">
    <property type="term" value="F:metal ion binding"/>
    <property type="evidence" value="ECO:0007669"/>
    <property type="project" value="UniProtKB-KW"/>
</dbReference>
<dbReference type="OrthoDB" id="413953at2759"/>
<evidence type="ECO:0000256" key="5">
    <source>
        <dbReference type="PIRNR" id="PIRNR000915"/>
    </source>
</evidence>
<protein>
    <recommendedName>
        <fullName evidence="4 5">4-nitrophenylphosphatase</fullName>
        <shortName evidence="5">PNPPase</shortName>
        <ecNumber evidence="3 5">3.1.3.41</ecNumber>
    </recommendedName>
</protein>
<dbReference type="GO" id="GO:0004035">
    <property type="term" value="F:alkaline phosphatase activity"/>
    <property type="evidence" value="ECO:0007669"/>
    <property type="project" value="UniProtKB-ARBA"/>
</dbReference>
<keyword evidence="8" id="KW-0479">Metal-binding</keyword>
<feature type="binding site" evidence="8">
    <location>
        <position position="245"/>
    </location>
    <ligand>
        <name>Mg(2+)</name>
        <dbReference type="ChEBI" id="CHEBI:18420"/>
    </ligand>
</feature>
<feature type="active site" description="Nucleophile" evidence="6">
    <location>
        <position position="24"/>
    </location>
</feature>
<gene>
    <name evidence="9" type="ORF">Cboi02_000040500</name>
</gene>
<dbReference type="EC" id="3.1.3.41" evidence="3 5"/>
<dbReference type="PANTHER" id="PTHR19288:SF46">
    <property type="entry name" value="HALOACID DEHALOGENASE-LIKE HYDROLASE DOMAIN-CONTAINING PROTEIN 2"/>
    <property type="match status" value="1"/>
</dbReference>
<evidence type="ECO:0000256" key="6">
    <source>
        <dbReference type="PIRSR" id="PIRSR000915-1"/>
    </source>
</evidence>
<evidence type="ECO:0000313" key="10">
    <source>
        <dbReference type="Proteomes" id="UP001165120"/>
    </source>
</evidence>
<dbReference type="SUPFAM" id="SSF56784">
    <property type="entry name" value="HAD-like"/>
    <property type="match status" value="1"/>
</dbReference>
<evidence type="ECO:0000256" key="4">
    <source>
        <dbReference type="ARBA" id="ARBA00069197"/>
    </source>
</evidence>
<evidence type="ECO:0000256" key="7">
    <source>
        <dbReference type="PIRSR" id="PIRSR000915-2"/>
    </source>
</evidence>
<comment type="caution">
    <text evidence="9">The sequence shown here is derived from an EMBL/GenBank/DDBJ whole genome shotgun (WGS) entry which is preliminary data.</text>
</comment>
<dbReference type="InterPro" id="IPR036412">
    <property type="entry name" value="HAD-like_sf"/>
</dbReference>
<evidence type="ECO:0000313" key="9">
    <source>
        <dbReference type="EMBL" id="GME66967.1"/>
    </source>
</evidence>
<dbReference type="AlphaFoldDB" id="A0A9W6STI0"/>
<keyword evidence="1 5" id="KW-0378">Hydrolase</keyword>
<evidence type="ECO:0000256" key="1">
    <source>
        <dbReference type="ARBA" id="ARBA00022801"/>
    </source>
</evidence>
<feature type="binding site" evidence="8">
    <location>
        <position position="26"/>
    </location>
    <ligand>
        <name>Mg(2+)</name>
        <dbReference type="ChEBI" id="CHEBI:18420"/>
    </ligand>
</feature>
<feature type="binding site" evidence="8">
    <location>
        <position position="24"/>
    </location>
    <ligand>
        <name>Mg(2+)</name>
        <dbReference type="ChEBI" id="CHEBI:18420"/>
    </ligand>
</feature>
<dbReference type="FunFam" id="3.40.50.1000:FF:000039">
    <property type="entry name" value="Phosphoglycolate phosphatase"/>
    <property type="match status" value="1"/>
</dbReference>
<sequence>MSVKVDSKSIAQEILDNHDTFLFDCDGVLWLGTSLLPKVVETINLLRSLNKQVIFVTNNSTKSRAEYTQKFLKFGLKVDKTEIFGSAFAAAIYVSKIVNLPKDKKVWVLGQNGIEEELRELGYTTIGGTDKELDQPFSTDLKFIKETDKDVACVVVGLDLNINYYRMAATLKYLQNPDIPFIATNIDSTFPQKGLVLPGAGSIIESVAFGSGRTPISCGKPEKGMMDAIRSSFKIDDDRTIMIGDRLNTDMVFGRTNNLDTLLVLTGIETEANIAKLDKNVQPTYFANKLGDLFELTSI</sequence>
<comment type="cofactor">
    <cofactor evidence="8">
        <name>Mg(2+)</name>
        <dbReference type="ChEBI" id="CHEBI:18420"/>
    </cofactor>
    <text evidence="8">Divalent metal ions. Mg(2+) is the most effective.</text>
</comment>
<dbReference type="EMBL" id="BSXN01000073">
    <property type="protein sequence ID" value="GME66967.1"/>
    <property type="molecule type" value="Genomic_DNA"/>
</dbReference>
<reference evidence="9" key="1">
    <citation type="submission" date="2023-04" db="EMBL/GenBank/DDBJ databases">
        <title>Candida boidinii NBRC 10035.</title>
        <authorList>
            <person name="Ichikawa N."/>
            <person name="Sato H."/>
            <person name="Tonouchi N."/>
        </authorList>
    </citation>
    <scope>NUCLEOTIDE SEQUENCE</scope>
    <source>
        <strain evidence="9">NBRC 10035</strain>
    </source>
</reference>
<dbReference type="Pfam" id="PF13344">
    <property type="entry name" value="Hydrolase_6"/>
    <property type="match status" value="1"/>
</dbReference>
<dbReference type="Gene3D" id="3.40.50.1000">
    <property type="entry name" value="HAD superfamily/HAD-like"/>
    <property type="match status" value="2"/>
</dbReference>
<evidence type="ECO:0000256" key="3">
    <source>
        <dbReference type="ARBA" id="ARBA00066659"/>
    </source>
</evidence>
<keyword evidence="8" id="KW-0460">Magnesium</keyword>
<feature type="binding site" evidence="7">
    <location>
        <position position="220"/>
    </location>
    <ligand>
        <name>substrate</name>
    </ligand>
</feature>
<evidence type="ECO:0000256" key="8">
    <source>
        <dbReference type="PIRSR" id="PIRSR000915-3"/>
    </source>
</evidence>
<dbReference type="InterPro" id="IPR006349">
    <property type="entry name" value="PGP_euk"/>
</dbReference>